<feature type="active site" description="Proton donor" evidence="4">
    <location>
        <position position="724"/>
    </location>
</feature>
<feature type="domain" description="F5/8 type C" evidence="7">
    <location>
        <begin position="24"/>
        <end position="164"/>
    </location>
</feature>
<dbReference type="InterPro" id="IPR017853">
    <property type="entry name" value="GH"/>
</dbReference>
<feature type="chain" id="PRO_5039380304" evidence="6">
    <location>
        <begin position="30"/>
        <end position="1620"/>
    </location>
</feature>
<evidence type="ECO:0000313" key="9">
    <source>
        <dbReference type="Proteomes" id="UP000886724"/>
    </source>
</evidence>
<dbReference type="Pfam" id="PF22633">
    <property type="entry name" value="F5_F8_type_C_2"/>
    <property type="match status" value="1"/>
</dbReference>
<dbReference type="Pfam" id="PF00728">
    <property type="entry name" value="Glyco_hydro_20"/>
    <property type="match status" value="1"/>
</dbReference>
<protein>
    <submittedName>
        <fullName evidence="8">Discoidin domain-containing protein</fullName>
    </submittedName>
</protein>
<dbReference type="PANTHER" id="PTHR43678">
    <property type="entry name" value="PUTATIVE (AFU_ORTHOLOGUE AFUA_2G00640)-RELATED"/>
    <property type="match status" value="1"/>
</dbReference>
<evidence type="ECO:0000256" key="5">
    <source>
        <dbReference type="SAM" id="MobiDB-lite"/>
    </source>
</evidence>
<dbReference type="PANTHER" id="PTHR43678:SF1">
    <property type="entry name" value="BETA-N-ACETYLHEXOSAMINIDASE"/>
    <property type="match status" value="1"/>
</dbReference>
<evidence type="ECO:0000256" key="2">
    <source>
        <dbReference type="ARBA" id="ARBA00022801"/>
    </source>
</evidence>
<feature type="region of interest" description="Disordered" evidence="5">
    <location>
        <begin position="1560"/>
        <end position="1595"/>
    </location>
</feature>
<evidence type="ECO:0000256" key="6">
    <source>
        <dbReference type="SAM" id="SignalP"/>
    </source>
</evidence>
<dbReference type="CDD" id="cd06564">
    <property type="entry name" value="GH20_DspB_LnbB-like"/>
    <property type="match status" value="1"/>
</dbReference>
<dbReference type="InterPro" id="IPR008979">
    <property type="entry name" value="Galactose-bd-like_sf"/>
</dbReference>
<dbReference type="SUPFAM" id="SSF49899">
    <property type="entry name" value="Concanavalin A-like lectins/glucanases"/>
    <property type="match status" value="1"/>
</dbReference>
<evidence type="ECO:0000256" key="3">
    <source>
        <dbReference type="ARBA" id="ARBA00023295"/>
    </source>
</evidence>
<dbReference type="Pfam" id="PF07554">
    <property type="entry name" value="FIVAR"/>
    <property type="match status" value="3"/>
</dbReference>
<dbReference type="Proteomes" id="UP000886724">
    <property type="component" value="Unassembled WGS sequence"/>
</dbReference>
<feature type="domain" description="F5/8 type C" evidence="7">
    <location>
        <begin position="1206"/>
        <end position="1356"/>
    </location>
</feature>
<dbReference type="InterPro" id="IPR015882">
    <property type="entry name" value="HEX_bac_N"/>
</dbReference>
<dbReference type="Pfam" id="PF02838">
    <property type="entry name" value="Glyco_hydro_20b"/>
    <property type="match status" value="1"/>
</dbReference>
<dbReference type="SUPFAM" id="SSF49785">
    <property type="entry name" value="Galactose-binding domain-like"/>
    <property type="match status" value="3"/>
</dbReference>
<dbReference type="InterPro" id="IPR000421">
    <property type="entry name" value="FA58C"/>
</dbReference>
<dbReference type="Gene3D" id="1.20.1270.70">
    <property type="entry name" value="Designed single chain three-helix bundle"/>
    <property type="match status" value="2"/>
</dbReference>
<dbReference type="Gene3D" id="2.60.120.260">
    <property type="entry name" value="Galactose-binding domain-like"/>
    <property type="match status" value="3"/>
</dbReference>
<dbReference type="SUPFAM" id="SSF55545">
    <property type="entry name" value="beta-N-acetylhexosaminidase-like domain"/>
    <property type="match status" value="1"/>
</dbReference>
<dbReference type="Gene3D" id="1.20.1270.90">
    <property type="entry name" value="AF1782-like"/>
    <property type="match status" value="2"/>
</dbReference>
<dbReference type="InterPro" id="IPR013320">
    <property type="entry name" value="ConA-like_dom_sf"/>
</dbReference>
<dbReference type="Pfam" id="PF00754">
    <property type="entry name" value="F5_F8_type_C"/>
    <property type="match status" value="2"/>
</dbReference>
<dbReference type="InterPro" id="IPR052764">
    <property type="entry name" value="GH20_Enzymes"/>
</dbReference>
<evidence type="ECO:0000256" key="4">
    <source>
        <dbReference type="PIRSR" id="PIRSR625705-1"/>
    </source>
</evidence>
<dbReference type="Gene3D" id="3.20.20.80">
    <property type="entry name" value="Glycosidases"/>
    <property type="match status" value="1"/>
</dbReference>
<dbReference type="Gene3D" id="3.30.379.10">
    <property type="entry name" value="Chitobiase/beta-hexosaminidase domain 2-like"/>
    <property type="match status" value="1"/>
</dbReference>
<dbReference type="PRINTS" id="PR00738">
    <property type="entry name" value="GLHYDRLASE20"/>
</dbReference>
<dbReference type="InterPro" id="IPR015883">
    <property type="entry name" value="Glyco_hydro_20_cat"/>
</dbReference>
<proteinExistence type="inferred from homology"/>
<feature type="signal peptide" evidence="6">
    <location>
        <begin position="1"/>
        <end position="29"/>
    </location>
</feature>
<gene>
    <name evidence="8" type="ORF">H9980_05845</name>
</gene>
<reference evidence="8" key="1">
    <citation type="journal article" date="2021" name="PeerJ">
        <title>Extensive microbial diversity within the chicken gut microbiome revealed by metagenomics and culture.</title>
        <authorList>
            <person name="Gilroy R."/>
            <person name="Ravi A."/>
            <person name="Getino M."/>
            <person name="Pursley I."/>
            <person name="Horton D.L."/>
            <person name="Alikhan N.F."/>
            <person name="Baker D."/>
            <person name="Gharbi K."/>
            <person name="Hall N."/>
            <person name="Watson M."/>
            <person name="Adriaenssens E.M."/>
            <person name="Foster-Nyarko E."/>
            <person name="Jarju S."/>
            <person name="Secka A."/>
            <person name="Antonio M."/>
            <person name="Oren A."/>
            <person name="Chaudhuri R.R."/>
            <person name="La Ragione R."/>
            <person name="Hildebrand F."/>
            <person name="Pallen M.J."/>
        </authorList>
    </citation>
    <scope>NUCLEOTIDE SEQUENCE</scope>
    <source>
        <strain evidence="8">ChiGjej1B1-14440</strain>
    </source>
</reference>
<organism evidence="8 9">
    <name type="scientific">Candidatus Erysipelatoclostridium merdavium</name>
    <dbReference type="NCBI Taxonomy" id="2838566"/>
    <lineage>
        <taxon>Bacteria</taxon>
        <taxon>Bacillati</taxon>
        <taxon>Bacillota</taxon>
        <taxon>Erysipelotrichia</taxon>
        <taxon>Erysipelotrichales</taxon>
        <taxon>Erysipelotrichales incertae sedis</taxon>
    </lineage>
</organism>
<keyword evidence="6" id="KW-0732">Signal</keyword>
<keyword evidence="3" id="KW-0326">Glycosidase</keyword>
<sequence length="1620" mass="179930">MKLKKKSLAAVLTFTMLFSSLFSIIPVKAEVTDGTNLALNKTVTVSAEYGGNLAKEYLTDGDEETRWSTEADVTQWAYVDLGQDFEMNKFQMIWESDSVYAKDYNIYVSNNVDDWGEPVITKTDNNTKTSEDILTTKVSGRYVKLEITRMQGYPNVSCREFKIFNTDEKYQDPTTNVALNKTAVASSQEADSVKAANAVDGDTTSRSSRWGSAIGNGPDWIYVDLGESLNVNVVKVFWENRKATAYKIQIANTESRPSEGDWQTVKEFSDHPASIDEKIVLDQVYKARYVRLYIDSHTSQDPDGGVAWNTVSIYELEVYGGNPDTKPPISEVLNGIEVKTPEKGDQKLEVTLPEIEGYTVSYNGTDFEQVVDDDLTIYQPVVDKDVKVSFKVTDTDTNDYRFKEVNVTIPGKYSSDESDNSAPNVLPELAEWKGGNGDFVIDGSTKIVYQDDALKATAEALANDYEELTDKSLEVTKGTADNGDISLALTSDKSQGLQDEGYLMEISNNSVAITAQTTTGAYWATRTILQSVKQTGDIPCGITRDYPLYEIRGFILDVGRKTFTMDFLKQVVKQMSWYKMNDFQVHLNDNLIPIENLEDPMTAYSAFRLESDVKKGGNGGLNQQDLTSTDLFYTKEEFKSFIKESRTYGVDIVPEIDTPAHSLALTKVRPDLRHGTNGRENDHLALRDKYDESLSFVQSIFDEYMKTDDPVFDQQTTVHVGADEYNADKEAYRKFSDDMLKYVQDTGRTARIWGSLTQCSGTTPVRSENVQMNLWNFGYANMDQMYEQGYDLINCNDGNYYIVPNAGYYYDRLYDSTLYNLPINSIGGVTIPAGDEQMIGGAFAVWNDMTDYLENGISQYDVYDRIENAIPLFGAKLWGINDNSLEEANQIRNQLGRAPGTNFDYQVPTDENGVIAHYKLDDLSGLTAGTNADITSVDGRNALQLNGKESYVTSPIVTAGLGNDLRVKVKRTSSSSDEQILFESDYGSIKAIQKDTGKVGFSREGRDYSFSYELPVNEWVELEFKNEINVTKLYVNGQLIDTLGDDEQVEGRPLVATTMFPLERIGSQSNAFVGYVDDIRLSTEKEFNSTMSLDYAVITAQSILENTENDELQALVAEGKKVIDQFAPEAAVITDLTTKINDVLNTIEYKKADYSRVDKYLALVAEDLSIYTDASVNNLNQVINSIRRDLPLAMQDIVDGYEANLAKALAQLELKSQLNINYVDNKLLTASASSYQKDGSNPSNVLDDNPATMWHTDWNITTLPHWIALESQTPISINGLTYVPRQTGTNGNVTSYAIEVSDDGNDWRVIKEGKLPSDSSTKIIEFDEVTTTHVRLVYREAENNNGSAAEIKLHRGDVPADLTGLQAAIEAAEAIENIGYTGASWQNLQDTIADAKVLLNSVNPDPNDVEIAKRNLSAATMKLVLKVDSRQLESLVDSFKDYNEDDYTPESWANFKAALDAAKAVINNSDATKDDVNKAYQDLLDASSLLVEVNHKEGLESLINKAESFDSSKYTVESWAKLAEALKYAKEVFNNEQATKEEIATAVLNLETAINGLKEIEGSEGQNPSDPSTPSVTPKPGTDDDKGQSAKTGDNSPVLALVSISTLALAGMWLARRKED</sequence>
<dbReference type="EMBL" id="DXET01000133">
    <property type="protein sequence ID" value="HIX81480.1"/>
    <property type="molecule type" value="Genomic_DNA"/>
</dbReference>
<feature type="compositionally biased region" description="Polar residues" evidence="5">
    <location>
        <begin position="1564"/>
        <end position="1576"/>
    </location>
</feature>
<accession>A0A9D1XLJ9</accession>
<keyword evidence="2" id="KW-0378">Hydrolase</keyword>
<reference evidence="8" key="2">
    <citation type="submission" date="2021-04" db="EMBL/GenBank/DDBJ databases">
        <authorList>
            <person name="Gilroy R."/>
        </authorList>
    </citation>
    <scope>NUCLEOTIDE SEQUENCE</scope>
    <source>
        <strain evidence="8">ChiGjej1B1-14440</strain>
    </source>
</reference>
<dbReference type="GO" id="GO:0005975">
    <property type="term" value="P:carbohydrate metabolic process"/>
    <property type="evidence" value="ECO:0007669"/>
    <property type="project" value="InterPro"/>
</dbReference>
<comment type="caution">
    <text evidence="8">The sequence shown here is derived from an EMBL/GenBank/DDBJ whole genome shotgun (WGS) entry which is preliminary data.</text>
</comment>
<evidence type="ECO:0000256" key="1">
    <source>
        <dbReference type="ARBA" id="ARBA00006285"/>
    </source>
</evidence>
<evidence type="ECO:0000259" key="7">
    <source>
        <dbReference type="PROSITE" id="PS50022"/>
    </source>
</evidence>
<dbReference type="SUPFAM" id="SSF51445">
    <property type="entry name" value="(Trans)glycosidases"/>
    <property type="match status" value="1"/>
</dbReference>
<dbReference type="PROSITE" id="PS50022">
    <property type="entry name" value="FA58C_3"/>
    <property type="match status" value="3"/>
</dbReference>
<comment type="similarity">
    <text evidence="1">Belongs to the glycosyl hydrolase 20 family.</text>
</comment>
<evidence type="ECO:0000313" key="8">
    <source>
        <dbReference type="EMBL" id="HIX81480.1"/>
    </source>
</evidence>
<feature type="domain" description="F5/8 type C" evidence="7">
    <location>
        <begin position="166"/>
        <end position="321"/>
    </location>
</feature>
<name>A0A9D1XLJ9_9FIRM</name>
<dbReference type="GO" id="GO:0004563">
    <property type="term" value="F:beta-N-acetylhexosaminidase activity"/>
    <property type="evidence" value="ECO:0007669"/>
    <property type="project" value="InterPro"/>
</dbReference>
<dbReference type="InterPro" id="IPR025705">
    <property type="entry name" value="Beta_hexosaminidase_sua/sub"/>
</dbReference>
<dbReference type="InterPro" id="IPR029018">
    <property type="entry name" value="Hex-like_dom2"/>
</dbReference>